<reference evidence="2" key="1">
    <citation type="submission" date="2021-02" db="EMBL/GenBank/DDBJ databases">
        <authorList>
            <person name="Steward A R."/>
        </authorList>
    </citation>
    <scope>NUCLEOTIDE SEQUENCE</scope>
</reference>
<organism evidence="2 3">
    <name type="scientific">Pieris macdunnoughi</name>
    <dbReference type="NCBI Taxonomy" id="345717"/>
    <lineage>
        <taxon>Eukaryota</taxon>
        <taxon>Metazoa</taxon>
        <taxon>Ecdysozoa</taxon>
        <taxon>Arthropoda</taxon>
        <taxon>Hexapoda</taxon>
        <taxon>Insecta</taxon>
        <taxon>Pterygota</taxon>
        <taxon>Neoptera</taxon>
        <taxon>Endopterygota</taxon>
        <taxon>Lepidoptera</taxon>
        <taxon>Glossata</taxon>
        <taxon>Ditrysia</taxon>
        <taxon>Papilionoidea</taxon>
        <taxon>Pieridae</taxon>
        <taxon>Pierinae</taxon>
        <taxon>Pieris</taxon>
    </lineage>
</organism>
<dbReference type="OrthoDB" id="7202892at2759"/>
<evidence type="ECO:0000256" key="1">
    <source>
        <dbReference type="SAM" id="MobiDB-lite"/>
    </source>
</evidence>
<dbReference type="AlphaFoldDB" id="A0A821LZK7"/>
<evidence type="ECO:0000313" key="2">
    <source>
        <dbReference type="EMBL" id="CAF4758313.1"/>
    </source>
</evidence>
<feature type="region of interest" description="Disordered" evidence="1">
    <location>
        <begin position="1"/>
        <end position="21"/>
    </location>
</feature>
<dbReference type="Proteomes" id="UP000663880">
    <property type="component" value="Unassembled WGS sequence"/>
</dbReference>
<proteinExistence type="predicted"/>
<accession>A0A821LZK7</accession>
<evidence type="ECO:0000313" key="3">
    <source>
        <dbReference type="Proteomes" id="UP000663880"/>
    </source>
</evidence>
<protein>
    <submittedName>
        <fullName evidence="2">Uncharacterized protein</fullName>
    </submittedName>
</protein>
<gene>
    <name evidence="2" type="ORF">PMACD_LOCUS1157</name>
</gene>
<comment type="caution">
    <text evidence="2">The sequence shown here is derived from an EMBL/GenBank/DDBJ whole genome shotgun (WGS) entry which is preliminary data.</text>
</comment>
<name>A0A821LZK7_9NEOP</name>
<keyword evidence="3" id="KW-1185">Reference proteome</keyword>
<dbReference type="EMBL" id="CAJOBZ010000002">
    <property type="protein sequence ID" value="CAF4758313.1"/>
    <property type="molecule type" value="Genomic_DNA"/>
</dbReference>
<sequence>MDGGSKEPNESSGGGLYPKRDHTAEREKALCFQGAYMAAYNAFLQYYARMPGELVRPASDLGQSHLC</sequence>